<protein>
    <submittedName>
        <fullName evidence="2">Uncharacterized protein</fullName>
    </submittedName>
</protein>
<reference evidence="2 3" key="1">
    <citation type="submission" date="2020-08" db="EMBL/GenBank/DDBJ databases">
        <title>Sequencing the genomes of 1000 actinobacteria strains.</title>
        <authorList>
            <person name="Klenk H.-P."/>
        </authorList>
    </citation>
    <scope>NUCLEOTIDE SEQUENCE [LARGE SCALE GENOMIC DNA]</scope>
    <source>
        <strain evidence="2 3">DSM 45486</strain>
    </source>
</reference>
<evidence type="ECO:0000256" key="1">
    <source>
        <dbReference type="SAM" id="MobiDB-lite"/>
    </source>
</evidence>
<dbReference type="Proteomes" id="UP000552097">
    <property type="component" value="Unassembled WGS sequence"/>
</dbReference>
<comment type="caution">
    <text evidence="2">The sequence shown here is derived from an EMBL/GenBank/DDBJ whole genome shotgun (WGS) entry which is preliminary data.</text>
</comment>
<sequence length="59" mass="6491">MNPAVAERGEEPTDPGDVERHAAHRTEESRASDSRGGRFAVRSLPRFGVRHPIGPGWEV</sequence>
<accession>A0A7W9HR57</accession>
<feature type="compositionally biased region" description="Basic and acidic residues" evidence="1">
    <location>
        <begin position="7"/>
        <end position="36"/>
    </location>
</feature>
<gene>
    <name evidence="2" type="ORF">F4560_006740</name>
</gene>
<evidence type="ECO:0000313" key="2">
    <source>
        <dbReference type="EMBL" id="MBB5806972.1"/>
    </source>
</evidence>
<evidence type="ECO:0000313" key="3">
    <source>
        <dbReference type="Proteomes" id="UP000552097"/>
    </source>
</evidence>
<feature type="region of interest" description="Disordered" evidence="1">
    <location>
        <begin position="1"/>
        <end position="59"/>
    </location>
</feature>
<keyword evidence="3" id="KW-1185">Reference proteome</keyword>
<organism evidence="2 3">
    <name type="scientific">Saccharothrix ecbatanensis</name>
    <dbReference type="NCBI Taxonomy" id="1105145"/>
    <lineage>
        <taxon>Bacteria</taxon>
        <taxon>Bacillati</taxon>
        <taxon>Actinomycetota</taxon>
        <taxon>Actinomycetes</taxon>
        <taxon>Pseudonocardiales</taxon>
        <taxon>Pseudonocardiaceae</taxon>
        <taxon>Saccharothrix</taxon>
    </lineage>
</organism>
<dbReference type="AlphaFoldDB" id="A0A7W9HR57"/>
<proteinExistence type="predicted"/>
<name>A0A7W9HR57_9PSEU</name>
<dbReference type="EMBL" id="JACHMO010000001">
    <property type="protein sequence ID" value="MBB5806972.1"/>
    <property type="molecule type" value="Genomic_DNA"/>
</dbReference>